<dbReference type="PANTHER" id="PTHR16943:SF8">
    <property type="entry name" value="2-METHYLCITRATE DEHYDRATASE"/>
    <property type="match status" value="1"/>
</dbReference>
<evidence type="ECO:0000259" key="2">
    <source>
        <dbReference type="Pfam" id="PF03972"/>
    </source>
</evidence>
<gene>
    <name evidence="4" type="ORF">A994_06855</name>
</gene>
<sequence>MITRDFAEFIDKTSYPDLPEAVVNQAKLCFLDFLGVSLRGSSSESAGIMKNIIGTGRESTVIGGDTATPLDAALANGVSAHCLDLDDGHRLAQLHPGACVIPAALALAESYHKNGKEFITAMVVGYQVAIKTGMILNPGHRQKGFHSTGTCGTLGAAAAAAKIMELDEEGILNALGLAGTQAAGLLESDHTGSMAKHLHAGKAAQSGVLSALLAKDGFTGAHNILEGKEGLFKAMGKKKEENDSLKKYGTGKCSHDEFEILMVYFKKYPVCRHLHSSLDAAISIMKNKNLQIVDIQNITVETYEIAAGHNNYHPHSVEGIRQSLPVSLALAIIKGDLDLGDIPRATFSNEISGTGEITEADETNRTNEITEITSKIRIKYDEDLNKLYPQKRPSNVTITTKEHTYTERIDLSKGEPENPFTPDEMLNKFINLNPHVDVNVLKVLDHLEDVDIKELMNSLILR</sequence>
<organism evidence="4 5">
    <name type="scientific">Methanobacterium formicicum (strain DSM 3637 / PP1)</name>
    <dbReference type="NCBI Taxonomy" id="1204725"/>
    <lineage>
        <taxon>Archaea</taxon>
        <taxon>Methanobacteriati</taxon>
        <taxon>Methanobacteriota</taxon>
        <taxon>Methanomada group</taxon>
        <taxon>Methanobacteria</taxon>
        <taxon>Methanobacteriales</taxon>
        <taxon>Methanobacteriaceae</taxon>
        <taxon>Methanobacterium</taxon>
    </lineage>
</organism>
<dbReference type="AlphaFoldDB" id="K2RBV0"/>
<name>K2RBV0_METFP</name>
<dbReference type="Gene3D" id="1.10.4100.10">
    <property type="entry name" value="2-methylcitrate dehydratase PrpD"/>
    <property type="match status" value="1"/>
</dbReference>
<dbReference type="InterPro" id="IPR042188">
    <property type="entry name" value="MmgE/PrpD_sf_2"/>
</dbReference>
<accession>K2RBV0</accession>
<dbReference type="Gene3D" id="3.30.1330.120">
    <property type="entry name" value="2-methylcitrate dehydratase PrpD"/>
    <property type="match status" value="1"/>
</dbReference>
<evidence type="ECO:0000313" key="5">
    <source>
        <dbReference type="Proteomes" id="UP000007360"/>
    </source>
</evidence>
<dbReference type="InterPro" id="IPR036148">
    <property type="entry name" value="MmgE/PrpD_sf"/>
</dbReference>
<dbReference type="InterPro" id="IPR045336">
    <property type="entry name" value="MmgE_PrpD_N"/>
</dbReference>
<feature type="domain" description="MmgE/PrpD N-terminal" evidence="2">
    <location>
        <begin position="4"/>
        <end position="240"/>
    </location>
</feature>
<comment type="similarity">
    <text evidence="1">Belongs to the PrpD family.</text>
</comment>
<comment type="caution">
    <text evidence="4">The sequence shown here is derived from an EMBL/GenBank/DDBJ whole genome shotgun (WGS) entry which is preliminary data.</text>
</comment>
<dbReference type="RefSeq" id="WP_004030661.1">
    <property type="nucleotide sequence ID" value="NZ_AMPO01000005.1"/>
</dbReference>
<dbReference type="Proteomes" id="UP000007360">
    <property type="component" value="Unassembled WGS sequence"/>
</dbReference>
<reference evidence="4 5" key="1">
    <citation type="journal article" date="2012" name="J. Bacteriol.">
        <title>Draft genome sequence of Methanobacterium formicicum DSM 3637, an archaebacterium isolated from the methane producer amoeba Pelomyxa palustris.</title>
        <authorList>
            <person name="Gutierrez G."/>
        </authorList>
    </citation>
    <scope>NUCLEOTIDE SEQUENCE [LARGE SCALE GENOMIC DNA]</scope>
    <source>
        <strain evidence="5">DSM 3637 / PP1</strain>
    </source>
</reference>
<dbReference type="SUPFAM" id="SSF103378">
    <property type="entry name" value="2-methylcitrate dehydratase PrpD"/>
    <property type="match status" value="1"/>
</dbReference>
<evidence type="ECO:0000313" key="4">
    <source>
        <dbReference type="EMBL" id="EKF85779.1"/>
    </source>
</evidence>
<dbReference type="Pfam" id="PF19305">
    <property type="entry name" value="MmgE_PrpD_C"/>
    <property type="match status" value="1"/>
</dbReference>
<protein>
    <submittedName>
        <fullName evidence="4">MmgE/PrpD family protein</fullName>
    </submittedName>
</protein>
<dbReference type="Pfam" id="PF03972">
    <property type="entry name" value="MmgE_PrpD_N"/>
    <property type="match status" value="1"/>
</dbReference>
<dbReference type="PANTHER" id="PTHR16943">
    <property type="entry name" value="2-METHYLCITRATE DEHYDRATASE-RELATED"/>
    <property type="match status" value="1"/>
</dbReference>
<dbReference type="InterPro" id="IPR045337">
    <property type="entry name" value="MmgE_PrpD_C"/>
</dbReference>
<keyword evidence="5" id="KW-1185">Reference proteome</keyword>
<feature type="domain" description="MmgE/PrpD C-terminal" evidence="3">
    <location>
        <begin position="268"/>
        <end position="435"/>
    </location>
</feature>
<dbReference type="PATRIC" id="fig|1204725.3.peg.1376"/>
<dbReference type="GO" id="GO:0016829">
    <property type="term" value="F:lyase activity"/>
    <property type="evidence" value="ECO:0007669"/>
    <property type="project" value="InterPro"/>
</dbReference>
<dbReference type="OrthoDB" id="43639at2157"/>
<dbReference type="InterPro" id="IPR005656">
    <property type="entry name" value="MmgE_PrpD"/>
</dbReference>
<proteinExistence type="inferred from homology"/>
<dbReference type="InterPro" id="IPR042183">
    <property type="entry name" value="MmgE/PrpD_sf_1"/>
</dbReference>
<evidence type="ECO:0000256" key="1">
    <source>
        <dbReference type="ARBA" id="ARBA00006174"/>
    </source>
</evidence>
<evidence type="ECO:0000259" key="3">
    <source>
        <dbReference type="Pfam" id="PF19305"/>
    </source>
</evidence>
<dbReference type="EMBL" id="AMPO01000005">
    <property type="protein sequence ID" value="EKF85779.1"/>
    <property type="molecule type" value="Genomic_DNA"/>
</dbReference>